<protein>
    <submittedName>
        <fullName evidence="2">Polysaccharide deacetylase</fullName>
    </submittedName>
</protein>
<accession>A0ABW4JCL4</accession>
<reference evidence="3" key="1">
    <citation type="journal article" date="2019" name="Int. J. Syst. Evol. Microbiol.">
        <title>The Global Catalogue of Microorganisms (GCM) 10K type strain sequencing project: providing services to taxonomists for standard genome sequencing and annotation.</title>
        <authorList>
            <consortium name="The Broad Institute Genomics Platform"/>
            <consortium name="The Broad Institute Genome Sequencing Center for Infectious Disease"/>
            <person name="Wu L."/>
            <person name="Ma J."/>
        </authorList>
    </citation>
    <scope>NUCLEOTIDE SEQUENCE [LARGE SCALE GENOMIC DNA]</scope>
    <source>
        <strain evidence="3">CGMCC 1.12286</strain>
    </source>
</reference>
<keyword evidence="3" id="KW-1185">Reference proteome</keyword>
<dbReference type="Pfam" id="PF22790">
    <property type="entry name" value="YkoP"/>
    <property type="match status" value="1"/>
</dbReference>
<evidence type="ECO:0000313" key="2">
    <source>
        <dbReference type="EMBL" id="MFD1673205.1"/>
    </source>
</evidence>
<evidence type="ECO:0000259" key="1">
    <source>
        <dbReference type="Pfam" id="PF22790"/>
    </source>
</evidence>
<organism evidence="2 3">
    <name type="scientific">Alicyclobacillus fodiniaquatilis</name>
    <dbReference type="NCBI Taxonomy" id="1661150"/>
    <lineage>
        <taxon>Bacteria</taxon>
        <taxon>Bacillati</taxon>
        <taxon>Bacillota</taxon>
        <taxon>Bacilli</taxon>
        <taxon>Bacillales</taxon>
        <taxon>Alicyclobacillaceae</taxon>
        <taxon>Alicyclobacillus</taxon>
    </lineage>
</organism>
<dbReference type="RefSeq" id="WP_377940552.1">
    <property type="nucleotide sequence ID" value="NZ_JBHUCX010000002.1"/>
</dbReference>
<feature type="domain" description="YkoP-like" evidence="1">
    <location>
        <begin position="7"/>
        <end position="182"/>
    </location>
</feature>
<comment type="caution">
    <text evidence="2">The sequence shown here is derived from an EMBL/GenBank/DDBJ whole genome shotgun (WGS) entry which is preliminary data.</text>
</comment>
<dbReference type="InterPro" id="IPR054467">
    <property type="entry name" value="YkoP-like_dom"/>
</dbReference>
<dbReference type="EMBL" id="JBHUCX010000002">
    <property type="protein sequence ID" value="MFD1673205.1"/>
    <property type="molecule type" value="Genomic_DNA"/>
</dbReference>
<sequence>MLNRLKRGLFEGWEALFHRMFHLQELVAGEEHLFYIAKRKYIGKSFVVDGVSVGQGDTVIELHFNNEIVEKILSQNDNLVRAMVQLILQARKSMPALVEAVQAPQYAAAHALYGITFINRGIERFGFHTRPMQSRFIKKLTTWHLKNVLRMYNPDADQVIAAHEDVLEPKIVVASKARLIELFGQLEQAGHVPTENRQRISVTDQYTVQS</sequence>
<proteinExistence type="predicted"/>
<evidence type="ECO:0000313" key="3">
    <source>
        <dbReference type="Proteomes" id="UP001597079"/>
    </source>
</evidence>
<name>A0ABW4JCL4_9BACL</name>
<gene>
    <name evidence="2" type="ORF">ACFSB2_00525</name>
</gene>
<dbReference type="Proteomes" id="UP001597079">
    <property type="component" value="Unassembled WGS sequence"/>
</dbReference>